<comment type="caution">
    <text evidence="1">The sequence shown here is derived from an EMBL/GenBank/DDBJ whole genome shotgun (WGS) entry which is preliminary data.</text>
</comment>
<organism evidence="1 2">
    <name type="scientific">Miscanthus lutarioriparius</name>
    <dbReference type="NCBI Taxonomy" id="422564"/>
    <lineage>
        <taxon>Eukaryota</taxon>
        <taxon>Viridiplantae</taxon>
        <taxon>Streptophyta</taxon>
        <taxon>Embryophyta</taxon>
        <taxon>Tracheophyta</taxon>
        <taxon>Spermatophyta</taxon>
        <taxon>Magnoliopsida</taxon>
        <taxon>Liliopsida</taxon>
        <taxon>Poales</taxon>
        <taxon>Poaceae</taxon>
        <taxon>PACMAD clade</taxon>
        <taxon>Panicoideae</taxon>
        <taxon>Andropogonodae</taxon>
        <taxon>Andropogoneae</taxon>
        <taxon>Saccharinae</taxon>
        <taxon>Miscanthus</taxon>
    </lineage>
</organism>
<dbReference type="PANTHER" id="PTHR31973">
    <property type="entry name" value="POLYPROTEIN, PUTATIVE-RELATED"/>
    <property type="match status" value="1"/>
</dbReference>
<proteinExistence type="predicted"/>
<accession>A0A811QJT8</accession>
<dbReference type="OrthoDB" id="684345at2759"/>
<evidence type="ECO:0000313" key="1">
    <source>
        <dbReference type="EMBL" id="CAD6256452.1"/>
    </source>
</evidence>
<dbReference type="AlphaFoldDB" id="A0A811QJT8"/>
<sequence>MCARHIYANWRKKYTDKKLQKKWWRCAKASSRTLFNLYRAYLAQETPEGAKYMMNTSPELWSRAFFRLGNNCDSVDNNMCESFNHSIMEARFYPVISMCEAIRQKLMVRIQENRTRAEKWTGQICPNIFKKLKMNIEMSGKCIVLWNGEDGFEVQERDDFIAPCFTKAAYMKTYQVAVKVQGKQDWQICCLEATTENNHCFQHFFWIECGQLLEIACLLSVIYHTQVPGWSTSRNIL</sequence>
<keyword evidence="2" id="KW-1185">Reference proteome</keyword>
<protein>
    <submittedName>
        <fullName evidence="1">Uncharacterized protein</fullName>
    </submittedName>
</protein>
<dbReference type="Proteomes" id="UP000604825">
    <property type="component" value="Unassembled WGS sequence"/>
</dbReference>
<dbReference type="EMBL" id="CAJGYO010000010">
    <property type="protein sequence ID" value="CAD6256452.1"/>
    <property type="molecule type" value="Genomic_DNA"/>
</dbReference>
<reference evidence="1" key="1">
    <citation type="submission" date="2020-10" db="EMBL/GenBank/DDBJ databases">
        <authorList>
            <person name="Han B."/>
            <person name="Lu T."/>
            <person name="Zhao Q."/>
            <person name="Huang X."/>
            <person name="Zhao Y."/>
        </authorList>
    </citation>
    <scope>NUCLEOTIDE SEQUENCE</scope>
</reference>
<gene>
    <name evidence="1" type="ORF">NCGR_LOCUS39959</name>
</gene>
<name>A0A811QJT8_9POAL</name>
<dbReference type="PANTHER" id="PTHR31973:SF187">
    <property type="entry name" value="MUTATOR TRANSPOSASE MUDRA PROTEIN"/>
    <property type="match status" value="1"/>
</dbReference>
<evidence type="ECO:0000313" key="2">
    <source>
        <dbReference type="Proteomes" id="UP000604825"/>
    </source>
</evidence>